<name>A0A117Q2M2_9ACTN</name>
<dbReference type="EMBL" id="LMWN01000029">
    <property type="protein sequence ID" value="KUN04454.1"/>
    <property type="molecule type" value="Genomic_DNA"/>
</dbReference>
<dbReference type="InterPro" id="IPR013736">
    <property type="entry name" value="Xaa-Pro_dipept_C"/>
</dbReference>
<dbReference type="GO" id="GO:0008239">
    <property type="term" value="F:dipeptidyl-peptidase activity"/>
    <property type="evidence" value="ECO:0007669"/>
    <property type="project" value="InterPro"/>
</dbReference>
<keyword evidence="5" id="KW-1185">Reference proteome</keyword>
<dbReference type="InterPro" id="IPR005674">
    <property type="entry name" value="CocE/Ser_esterase"/>
</dbReference>
<dbReference type="InterPro" id="IPR008979">
    <property type="entry name" value="Galactose-bd-like_sf"/>
</dbReference>
<evidence type="ECO:0000313" key="4">
    <source>
        <dbReference type="EMBL" id="KUN04454.1"/>
    </source>
</evidence>
<feature type="compositionally biased region" description="Basic and acidic residues" evidence="2">
    <location>
        <begin position="522"/>
        <end position="541"/>
    </location>
</feature>
<dbReference type="OrthoDB" id="5240615at2"/>
<dbReference type="InterPro" id="IPR029058">
    <property type="entry name" value="AB_hydrolase_fold"/>
</dbReference>
<dbReference type="RefSeq" id="WP_067124902.1">
    <property type="nucleotide sequence ID" value="NZ_KQ948212.1"/>
</dbReference>
<accession>A0A117Q2M2</accession>
<evidence type="ECO:0000256" key="1">
    <source>
        <dbReference type="ARBA" id="ARBA00022801"/>
    </source>
</evidence>
<keyword evidence="1" id="KW-0378">Hydrolase</keyword>
<dbReference type="SMART" id="SM00939">
    <property type="entry name" value="PepX_C"/>
    <property type="match status" value="1"/>
</dbReference>
<organism evidence="4 5">
    <name type="scientific">Streptomyces yokosukanensis</name>
    <dbReference type="NCBI Taxonomy" id="67386"/>
    <lineage>
        <taxon>Bacteria</taxon>
        <taxon>Bacillati</taxon>
        <taxon>Actinomycetota</taxon>
        <taxon>Actinomycetes</taxon>
        <taxon>Kitasatosporales</taxon>
        <taxon>Streptomycetaceae</taxon>
        <taxon>Streptomyces</taxon>
    </lineage>
</organism>
<dbReference type="NCBIfam" id="TIGR00976">
    <property type="entry name" value="CocE_NonD"/>
    <property type="match status" value="2"/>
</dbReference>
<dbReference type="SUPFAM" id="SSF49785">
    <property type="entry name" value="Galactose-binding domain-like"/>
    <property type="match status" value="1"/>
</dbReference>
<sequence length="541" mass="60418">MVDVNVAPFETEVRTRAGDLVRADVYLPAGSDGPFPVVLGASPYQKALRHLPPHPVFPFIEYGPIQLYLDNGYAYVAMDVPGTGRSEGTWDPVSRGEGEAIHDMIEHVAAEPWSTGAIGMIGMSHYCWSQWNAARTRPPHLRTIVAYDGATDMYRDWMYHGGIPIQGFLSTWLFGSVLVQHEIEGIGFHVGGKQDFVYDVLSHPLDDEWQRRRSPFWELPQIDIPVFSIGVWGKAALHLRGNFYGFERVRGPKKLLVAHPGSFAAAQMYYFDEDFHRTELLPWYDHHLKGTDNGVMDKPDVRFYVNGEGAYHSAASWPPPDVRTSTFYLAGEHSGAVTSLNDGTLTETKPVADEASTSWSYPDPGWMAGVTVFDEHGVPDHVARVNTFTTAPMDKDREFSGHATLTLHASSDQTDMDVIVKLSLVSGDSGAGLPIKVSQGWLRASHRAEDPQLTSDMRPFHLHNGEDPLEPGKVYELHIELLPLSFLARAGDRIRLEITNHDSLITDAPMTHFYGQKAGTDTYHHDRLRPSALHLHERPRP</sequence>
<comment type="caution">
    <text evidence="4">The sequence shown here is derived from an EMBL/GenBank/DDBJ whole genome shotgun (WGS) entry which is preliminary data.</text>
</comment>
<evidence type="ECO:0000256" key="2">
    <source>
        <dbReference type="SAM" id="MobiDB-lite"/>
    </source>
</evidence>
<dbReference type="Gene3D" id="3.40.50.1820">
    <property type="entry name" value="alpha/beta hydrolase"/>
    <property type="match status" value="1"/>
</dbReference>
<dbReference type="AlphaFoldDB" id="A0A117Q2M2"/>
<dbReference type="SUPFAM" id="SSF53474">
    <property type="entry name" value="alpha/beta-Hydrolases"/>
    <property type="match status" value="1"/>
</dbReference>
<dbReference type="Gene3D" id="1.10.3020.20">
    <property type="match status" value="1"/>
</dbReference>
<evidence type="ECO:0000259" key="3">
    <source>
        <dbReference type="SMART" id="SM00939"/>
    </source>
</evidence>
<dbReference type="PANTHER" id="PTHR43056:SF10">
    <property type="entry name" value="COCE_NOND FAMILY, PUTATIVE (AFU_ORTHOLOGUE AFUA_7G00600)-RELATED"/>
    <property type="match status" value="1"/>
</dbReference>
<feature type="region of interest" description="Disordered" evidence="2">
    <location>
        <begin position="516"/>
        <end position="541"/>
    </location>
</feature>
<dbReference type="Pfam" id="PF08530">
    <property type="entry name" value="PepX_C"/>
    <property type="match status" value="1"/>
</dbReference>
<gene>
    <name evidence="4" type="ORF">AQI95_19835</name>
</gene>
<proteinExistence type="predicted"/>
<dbReference type="STRING" id="67386.AQI95_19835"/>
<dbReference type="Gene3D" id="2.60.120.260">
    <property type="entry name" value="Galactose-binding domain-like"/>
    <property type="match status" value="1"/>
</dbReference>
<dbReference type="Pfam" id="PF02129">
    <property type="entry name" value="Peptidase_S15"/>
    <property type="match status" value="1"/>
</dbReference>
<protein>
    <recommendedName>
        <fullName evidence="3">Xaa-Pro dipeptidyl-peptidase C-terminal domain-containing protein</fullName>
    </recommendedName>
</protein>
<dbReference type="Proteomes" id="UP000053127">
    <property type="component" value="Unassembled WGS sequence"/>
</dbReference>
<feature type="domain" description="Xaa-Pro dipeptidyl-peptidase C-terminal" evidence="3">
    <location>
        <begin position="281"/>
        <end position="534"/>
    </location>
</feature>
<evidence type="ECO:0000313" key="5">
    <source>
        <dbReference type="Proteomes" id="UP000053127"/>
    </source>
</evidence>
<reference evidence="4 5" key="1">
    <citation type="submission" date="2015-10" db="EMBL/GenBank/DDBJ databases">
        <title>Draft genome sequence of Streptomyces yokosukanensis DSM 40224, type strain for the species Streptomyces yokosukanensis.</title>
        <authorList>
            <person name="Ruckert C."/>
            <person name="Winkler A."/>
            <person name="Kalinowski J."/>
            <person name="Kampfer P."/>
            <person name="Glaeser S."/>
        </authorList>
    </citation>
    <scope>NUCLEOTIDE SEQUENCE [LARGE SCALE GENOMIC DNA]</scope>
    <source>
        <strain evidence="4 5">DSM 40224</strain>
    </source>
</reference>
<dbReference type="PANTHER" id="PTHR43056">
    <property type="entry name" value="PEPTIDASE S9 PROLYL OLIGOPEPTIDASE"/>
    <property type="match status" value="1"/>
</dbReference>
<dbReference type="InterPro" id="IPR000383">
    <property type="entry name" value="Xaa-Pro-like_dom"/>
</dbReference>
<dbReference type="InterPro" id="IPR050585">
    <property type="entry name" value="Xaa-Pro_dipeptidyl-ppase/CocE"/>
</dbReference>